<dbReference type="OrthoDB" id="1419584at2"/>
<dbReference type="Proteomes" id="UP000291981">
    <property type="component" value="Unassembled WGS sequence"/>
</dbReference>
<keyword evidence="1" id="KW-0812">Transmembrane</keyword>
<name>A0A4Q8QCN6_9FLAO</name>
<keyword evidence="3" id="KW-1185">Reference proteome</keyword>
<reference evidence="2 3" key="1">
    <citation type="submission" date="2019-02" db="EMBL/GenBank/DDBJ databases">
        <title>Draft genome sequence of Muricauda sp. 176CP4-71.</title>
        <authorList>
            <person name="Park J.-S."/>
        </authorList>
    </citation>
    <scope>NUCLEOTIDE SEQUENCE [LARGE SCALE GENOMIC DNA]</scope>
    <source>
        <strain evidence="2 3">176CP4-71</strain>
    </source>
</reference>
<keyword evidence="1" id="KW-1133">Transmembrane helix</keyword>
<comment type="caution">
    <text evidence="2">The sequence shown here is derived from an EMBL/GenBank/DDBJ whole genome shotgun (WGS) entry which is preliminary data.</text>
</comment>
<gene>
    <name evidence="2" type="ORF">EW142_11015</name>
</gene>
<protein>
    <submittedName>
        <fullName evidence="2">Uncharacterized protein</fullName>
    </submittedName>
</protein>
<keyword evidence="1" id="KW-0472">Membrane</keyword>
<dbReference type="RefSeq" id="WP_130613810.1">
    <property type="nucleotide sequence ID" value="NZ_SGIU01000002.1"/>
</dbReference>
<accession>A0A4Q8QCN6</accession>
<proteinExistence type="predicted"/>
<organism evidence="2 3">
    <name type="scientific">Flagellimonas allohymeniacidonis</name>
    <dbReference type="NCBI Taxonomy" id="2517819"/>
    <lineage>
        <taxon>Bacteria</taxon>
        <taxon>Pseudomonadati</taxon>
        <taxon>Bacteroidota</taxon>
        <taxon>Flavobacteriia</taxon>
        <taxon>Flavobacteriales</taxon>
        <taxon>Flavobacteriaceae</taxon>
        <taxon>Flagellimonas</taxon>
    </lineage>
</organism>
<sequence length="208" mass="23636">MHLITIIWALICALIIISYPIYIYNKSKIVPSEKPKPLHLVHQHTVDLISVDLTTSKTGWSFTVDLPQITQEVLRQCTILFYLETDETCLKLPLNNASKGYVAEIFKNVGKIYLTFKCLADGVSNYHVPMEHLQKLKVLVIKNNTGNSRLKVSLKKSILYQKIKDAGVNINMYEDTLIYLSNMADIDFKGYKTNVVKLSELQELSSAV</sequence>
<evidence type="ECO:0000256" key="1">
    <source>
        <dbReference type="SAM" id="Phobius"/>
    </source>
</evidence>
<dbReference type="EMBL" id="SGIU01000002">
    <property type="protein sequence ID" value="TAI47207.1"/>
    <property type="molecule type" value="Genomic_DNA"/>
</dbReference>
<dbReference type="AlphaFoldDB" id="A0A4Q8QCN6"/>
<evidence type="ECO:0000313" key="2">
    <source>
        <dbReference type="EMBL" id="TAI47207.1"/>
    </source>
</evidence>
<evidence type="ECO:0000313" key="3">
    <source>
        <dbReference type="Proteomes" id="UP000291981"/>
    </source>
</evidence>
<feature type="transmembrane region" description="Helical" evidence="1">
    <location>
        <begin position="6"/>
        <end position="24"/>
    </location>
</feature>